<dbReference type="InterPro" id="IPR049945">
    <property type="entry name" value="AAA_22"/>
</dbReference>
<protein>
    <submittedName>
        <fullName evidence="2">AAA domain protein</fullName>
    </submittedName>
</protein>
<feature type="domain" description="ORC1/DEAH AAA+ ATPase" evidence="1">
    <location>
        <begin position="27"/>
        <end position="139"/>
    </location>
</feature>
<accession>A0A8S5P105</accession>
<dbReference type="InterPro" id="IPR027417">
    <property type="entry name" value="P-loop_NTPase"/>
</dbReference>
<dbReference type="Gene3D" id="3.40.50.300">
    <property type="entry name" value="P-loop containing nucleotide triphosphate hydrolases"/>
    <property type="match status" value="1"/>
</dbReference>
<sequence length="239" mass="26212">MKIANINNLSLVSVAMERLVNRLDGLPGLGVLYGPSGFGKTTATVAVANETRAYYVQLRSAWSKKTLLEKICFEMGLPPARTAAGCLDLICEQLAASQRPLILDEADYLVTHSGMVELVRDIYEGSQAPLMLVGEEMLPTKLKKFERFHGRVLAWVPAQPVNLADAEELAKVYAPDLTFERDALSYLVDLAHGSVRRVTVNLVNLLELANQQGLDTVTREVCAKADLYKGDAPKRGVKL</sequence>
<dbReference type="PANTHER" id="PTHR35894:SF5">
    <property type="entry name" value="MU-LIKE PROPHAGE FLUMU DNA TRANSPOSITION PROTEIN B"/>
    <property type="match status" value="1"/>
</dbReference>
<evidence type="ECO:0000259" key="1">
    <source>
        <dbReference type="Pfam" id="PF13401"/>
    </source>
</evidence>
<evidence type="ECO:0000313" key="2">
    <source>
        <dbReference type="EMBL" id="DAE00658.1"/>
    </source>
</evidence>
<dbReference type="SUPFAM" id="SSF52540">
    <property type="entry name" value="P-loop containing nucleoside triphosphate hydrolases"/>
    <property type="match status" value="1"/>
</dbReference>
<dbReference type="EMBL" id="BK015307">
    <property type="protein sequence ID" value="DAE00658.1"/>
    <property type="molecule type" value="Genomic_DNA"/>
</dbReference>
<proteinExistence type="predicted"/>
<dbReference type="PANTHER" id="PTHR35894">
    <property type="entry name" value="GENERAL SECRETION PATHWAY PROTEIN A-RELATED"/>
    <property type="match status" value="1"/>
</dbReference>
<dbReference type="GO" id="GO:0016887">
    <property type="term" value="F:ATP hydrolysis activity"/>
    <property type="evidence" value="ECO:0007669"/>
    <property type="project" value="InterPro"/>
</dbReference>
<dbReference type="Pfam" id="PF13401">
    <property type="entry name" value="AAA_22"/>
    <property type="match status" value="1"/>
</dbReference>
<reference evidence="2" key="1">
    <citation type="journal article" date="2021" name="Proc. Natl. Acad. Sci. U.S.A.">
        <title>A Catalog of Tens of Thousands of Viruses from Human Metagenomes Reveals Hidden Associations with Chronic Diseases.</title>
        <authorList>
            <person name="Tisza M.J."/>
            <person name="Buck C.B."/>
        </authorList>
    </citation>
    <scope>NUCLEOTIDE SEQUENCE</scope>
    <source>
        <strain evidence="2">Ct8Uw4</strain>
    </source>
</reference>
<dbReference type="InterPro" id="IPR052026">
    <property type="entry name" value="ExeA_AAA_ATPase_DNA-bind"/>
</dbReference>
<organism evidence="2">
    <name type="scientific">Myoviridae sp. ct8Uw4</name>
    <dbReference type="NCBI Taxonomy" id="2825040"/>
    <lineage>
        <taxon>Viruses</taxon>
        <taxon>Duplodnaviria</taxon>
        <taxon>Heunggongvirae</taxon>
        <taxon>Uroviricota</taxon>
        <taxon>Caudoviricetes</taxon>
    </lineage>
</organism>
<name>A0A8S5P105_9CAUD</name>